<feature type="compositionally biased region" description="Polar residues" evidence="1">
    <location>
        <begin position="7"/>
        <end position="19"/>
    </location>
</feature>
<gene>
    <name evidence="2" type="ORF">HanXRQr2_Chr04g0169361</name>
</gene>
<accession>A0A9K3J7S4</accession>
<reference evidence="2" key="1">
    <citation type="journal article" date="2017" name="Nature">
        <title>The sunflower genome provides insights into oil metabolism, flowering and Asterid evolution.</title>
        <authorList>
            <person name="Badouin H."/>
            <person name="Gouzy J."/>
            <person name="Grassa C.J."/>
            <person name="Murat F."/>
            <person name="Staton S.E."/>
            <person name="Cottret L."/>
            <person name="Lelandais-Briere C."/>
            <person name="Owens G.L."/>
            <person name="Carrere S."/>
            <person name="Mayjonade B."/>
            <person name="Legrand L."/>
            <person name="Gill N."/>
            <person name="Kane N.C."/>
            <person name="Bowers J.E."/>
            <person name="Hubner S."/>
            <person name="Bellec A."/>
            <person name="Berard A."/>
            <person name="Berges H."/>
            <person name="Blanchet N."/>
            <person name="Boniface M.C."/>
            <person name="Brunel D."/>
            <person name="Catrice O."/>
            <person name="Chaidir N."/>
            <person name="Claudel C."/>
            <person name="Donnadieu C."/>
            <person name="Faraut T."/>
            <person name="Fievet G."/>
            <person name="Helmstetter N."/>
            <person name="King M."/>
            <person name="Knapp S.J."/>
            <person name="Lai Z."/>
            <person name="Le Paslier M.C."/>
            <person name="Lippi Y."/>
            <person name="Lorenzon L."/>
            <person name="Mandel J.R."/>
            <person name="Marage G."/>
            <person name="Marchand G."/>
            <person name="Marquand E."/>
            <person name="Bret-Mestries E."/>
            <person name="Morien E."/>
            <person name="Nambeesan S."/>
            <person name="Nguyen T."/>
            <person name="Pegot-Espagnet P."/>
            <person name="Pouilly N."/>
            <person name="Raftis F."/>
            <person name="Sallet E."/>
            <person name="Schiex T."/>
            <person name="Thomas J."/>
            <person name="Vandecasteele C."/>
            <person name="Vares D."/>
            <person name="Vear F."/>
            <person name="Vautrin S."/>
            <person name="Crespi M."/>
            <person name="Mangin B."/>
            <person name="Burke J.M."/>
            <person name="Salse J."/>
            <person name="Munos S."/>
            <person name="Vincourt P."/>
            <person name="Rieseberg L.H."/>
            <person name="Langlade N.B."/>
        </authorList>
    </citation>
    <scope>NUCLEOTIDE SEQUENCE</scope>
    <source>
        <tissue evidence="2">Leaves</tissue>
    </source>
</reference>
<protein>
    <submittedName>
        <fullName evidence="2">Uncharacterized protein</fullName>
    </submittedName>
</protein>
<organism evidence="2 3">
    <name type="scientific">Helianthus annuus</name>
    <name type="common">Common sunflower</name>
    <dbReference type="NCBI Taxonomy" id="4232"/>
    <lineage>
        <taxon>Eukaryota</taxon>
        <taxon>Viridiplantae</taxon>
        <taxon>Streptophyta</taxon>
        <taxon>Embryophyta</taxon>
        <taxon>Tracheophyta</taxon>
        <taxon>Spermatophyta</taxon>
        <taxon>Magnoliopsida</taxon>
        <taxon>eudicotyledons</taxon>
        <taxon>Gunneridae</taxon>
        <taxon>Pentapetalae</taxon>
        <taxon>asterids</taxon>
        <taxon>campanulids</taxon>
        <taxon>Asterales</taxon>
        <taxon>Asteraceae</taxon>
        <taxon>Asteroideae</taxon>
        <taxon>Heliantheae alliance</taxon>
        <taxon>Heliantheae</taxon>
        <taxon>Helianthus</taxon>
    </lineage>
</organism>
<name>A0A9K3J7S4_HELAN</name>
<dbReference type="Gramene" id="mRNA:HanXRQr2_Chr04g0169361">
    <property type="protein sequence ID" value="CDS:HanXRQr2_Chr04g0169361.1"/>
    <property type="gene ID" value="HanXRQr2_Chr04g0169361"/>
</dbReference>
<dbReference type="Proteomes" id="UP000215914">
    <property type="component" value="Unassembled WGS sequence"/>
</dbReference>
<keyword evidence="3" id="KW-1185">Reference proteome</keyword>
<reference evidence="2" key="2">
    <citation type="submission" date="2020-06" db="EMBL/GenBank/DDBJ databases">
        <title>Helianthus annuus Genome sequencing and assembly Release 2.</title>
        <authorList>
            <person name="Gouzy J."/>
            <person name="Langlade N."/>
            <person name="Munos S."/>
        </authorList>
    </citation>
    <scope>NUCLEOTIDE SEQUENCE</scope>
    <source>
        <tissue evidence="2">Leaves</tissue>
    </source>
</reference>
<dbReference type="EMBL" id="MNCJ02000319">
    <property type="protein sequence ID" value="KAF5810433.1"/>
    <property type="molecule type" value="Genomic_DNA"/>
</dbReference>
<sequence length="121" mass="14125">MWHGVHQSKTVPTPRNEMQVTWHGRGRTPTRKNVIFNLKIMYCLGFNLQVVFTIPEDFEGDFRHSSTIQSLSNHQSCNSRSRLKIKLRTRAANSFVIFSGARVCVRNRVNLYLHTFRLGFM</sequence>
<feature type="region of interest" description="Disordered" evidence="1">
    <location>
        <begin position="1"/>
        <end position="24"/>
    </location>
</feature>
<evidence type="ECO:0000313" key="3">
    <source>
        <dbReference type="Proteomes" id="UP000215914"/>
    </source>
</evidence>
<evidence type="ECO:0000313" key="2">
    <source>
        <dbReference type="EMBL" id="KAF5810433.1"/>
    </source>
</evidence>
<dbReference type="AlphaFoldDB" id="A0A9K3J7S4"/>
<proteinExistence type="predicted"/>
<comment type="caution">
    <text evidence="2">The sequence shown here is derived from an EMBL/GenBank/DDBJ whole genome shotgun (WGS) entry which is preliminary data.</text>
</comment>
<evidence type="ECO:0000256" key="1">
    <source>
        <dbReference type="SAM" id="MobiDB-lite"/>
    </source>
</evidence>